<evidence type="ECO:0000256" key="3">
    <source>
        <dbReference type="ARBA" id="ARBA00022729"/>
    </source>
</evidence>
<feature type="transmembrane region" description="Helical" evidence="9">
    <location>
        <begin position="12"/>
        <end position="32"/>
    </location>
</feature>
<keyword evidence="12" id="KW-1185">Reference proteome</keyword>
<dbReference type="GO" id="GO:0004252">
    <property type="term" value="F:serine-type endopeptidase activity"/>
    <property type="evidence" value="ECO:0007669"/>
    <property type="project" value="InterPro"/>
</dbReference>
<dbReference type="InterPro" id="IPR009003">
    <property type="entry name" value="Peptidase_S1_PA"/>
</dbReference>
<proteinExistence type="inferred from homology"/>
<accession>A0A0X3AMQ5</accession>
<evidence type="ECO:0000256" key="4">
    <source>
        <dbReference type="ARBA" id="ARBA00022737"/>
    </source>
</evidence>
<gene>
    <name evidence="11" type="ORF">Ga0061079_10259</name>
</gene>
<dbReference type="SUPFAM" id="SSF50494">
    <property type="entry name" value="Trypsin-like serine proteases"/>
    <property type="match status" value="1"/>
</dbReference>
<keyword evidence="3" id="KW-0732">Signal</keyword>
<evidence type="ECO:0000256" key="9">
    <source>
        <dbReference type="SAM" id="Phobius"/>
    </source>
</evidence>
<dbReference type="Proteomes" id="UP000182761">
    <property type="component" value="Unassembled WGS sequence"/>
</dbReference>
<keyword evidence="9" id="KW-0472">Membrane</keyword>
<reference evidence="11 12" key="1">
    <citation type="submission" date="2016-01" db="EMBL/GenBank/DDBJ databases">
        <authorList>
            <person name="McClelland M."/>
            <person name="Jain A."/>
            <person name="Saraogi P."/>
            <person name="Mendelson R."/>
            <person name="Westerman R."/>
            <person name="SanMiguel P."/>
            <person name="Csonka L."/>
        </authorList>
    </citation>
    <scope>NUCLEOTIDE SEQUENCE [LARGE SCALE GENOMIC DNA]</scope>
    <source>
        <strain evidence="11 12">R-53146</strain>
    </source>
</reference>
<keyword evidence="2 11" id="KW-0645">Protease</keyword>
<dbReference type="EMBL" id="FCOR01000002">
    <property type="protein sequence ID" value="CVK15513.1"/>
    <property type="molecule type" value="Genomic_DNA"/>
</dbReference>
<keyword evidence="9" id="KW-0812">Transmembrane</keyword>
<evidence type="ECO:0000313" key="12">
    <source>
        <dbReference type="Proteomes" id="UP000182761"/>
    </source>
</evidence>
<dbReference type="InterPro" id="IPR001478">
    <property type="entry name" value="PDZ"/>
</dbReference>
<feature type="active site" description="Charge relay system" evidence="7">
    <location>
        <position position="178"/>
    </location>
</feature>
<evidence type="ECO:0000256" key="2">
    <source>
        <dbReference type="ARBA" id="ARBA00022670"/>
    </source>
</evidence>
<feature type="binding site" evidence="8">
    <location>
        <position position="178"/>
    </location>
    <ligand>
        <name>substrate</name>
    </ligand>
</feature>
<dbReference type="PROSITE" id="PS50106">
    <property type="entry name" value="PDZ"/>
    <property type="match status" value="1"/>
</dbReference>
<evidence type="ECO:0000259" key="10">
    <source>
        <dbReference type="PROSITE" id="PS50106"/>
    </source>
</evidence>
<name>A0A0X3AMQ5_9FLAO</name>
<feature type="binding site" evidence="8">
    <location>
        <begin position="255"/>
        <end position="257"/>
    </location>
    <ligand>
        <name>substrate</name>
    </ligand>
</feature>
<dbReference type="InterPro" id="IPR036034">
    <property type="entry name" value="PDZ_sf"/>
</dbReference>
<dbReference type="RefSeq" id="WP_055424747.1">
    <property type="nucleotide sequence ID" value="NZ_FCOR01000002.1"/>
</dbReference>
<dbReference type="Pfam" id="PF13365">
    <property type="entry name" value="Trypsin_2"/>
    <property type="match status" value="1"/>
</dbReference>
<dbReference type="GO" id="GO:0006508">
    <property type="term" value="P:proteolysis"/>
    <property type="evidence" value="ECO:0007669"/>
    <property type="project" value="UniProtKB-KW"/>
</dbReference>
<comment type="similarity">
    <text evidence="1">Belongs to the peptidase S1C family.</text>
</comment>
<evidence type="ECO:0000313" key="11">
    <source>
        <dbReference type="EMBL" id="CVK15513.1"/>
    </source>
</evidence>
<keyword evidence="6" id="KW-0720">Serine protease</keyword>
<evidence type="ECO:0000256" key="7">
    <source>
        <dbReference type="PIRSR" id="PIRSR611782-1"/>
    </source>
</evidence>
<keyword evidence="9" id="KW-1133">Transmembrane helix</keyword>
<dbReference type="OrthoDB" id="9758917at2"/>
<keyword evidence="4" id="KW-0677">Repeat</keyword>
<dbReference type="PANTHER" id="PTHR22939">
    <property type="entry name" value="SERINE PROTEASE FAMILY S1C HTRA-RELATED"/>
    <property type="match status" value="1"/>
</dbReference>
<dbReference type="NCBIfam" id="TIGR02037">
    <property type="entry name" value="degP_htrA_DO"/>
    <property type="match status" value="1"/>
</dbReference>
<feature type="active site" description="Charge relay system" evidence="7">
    <location>
        <position position="257"/>
    </location>
</feature>
<dbReference type="STRING" id="1586267.GCA_001418685_00337"/>
<feature type="binding site" evidence="8">
    <location>
        <position position="148"/>
    </location>
    <ligand>
        <name>substrate</name>
    </ligand>
</feature>
<evidence type="ECO:0000256" key="6">
    <source>
        <dbReference type="ARBA" id="ARBA00022825"/>
    </source>
</evidence>
<protein>
    <submittedName>
        <fullName evidence="11">Do/DeqQ family serine protease</fullName>
    </submittedName>
</protein>
<keyword evidence="5" id="KW-0378">Hydrolase</keyword>
<evidence type="ECO:0000256" key="1">
    <source>
        <dbReference type="ARBA" id="ARBA00010541"/>
    </source>
</evidence>
<dbReference type="SUPFAM" id="SSF50156">
    <property type="entry name" value="PDZ domain-like"/>
    <property type="match status" value="2"/>
</dbReference>
<feature type="active site" description="Charge relay system" evidence="7">
    <location>
        <position position="148"/>
    </location>
</feature>
<evidence type="ECO:0000256" key="5">
    <source>
        <dbReference type="ARBA" id="ARBA00022801"/>
    </source>
</evidence>
<dbReference type="Gene3D" id="2.30.42.10">
    <property type="match status" value="2"/>
</dbReference>
<dbReference type="AlphaFoldDB" id="A0A0X3AMQ5"/>
<sequence>MKKNKFEIKKIGSYILVGMLGGLISAGAISSITKNSNLNDFEIFKNSTNNEKAYFTSATTTNSVVGLNPPDLTIAAEKTVNAVVSVKCYSSYMQQQQRRSLDPFDFFFGDPFNSQGQQRQQQNPKDTPNGLGSGVIISSDGYIVTNNHVIDGADKIEITLNNQKTYIANLVGTDINSDIALLKINEKGLSFLNFYNSDNVRVGEWVLAVGNPFGLTSTVTAGIISAKGRSLDLLRSNSRSPIESFIQTDAVVNPGNSGGALVNTNGDLIGINTAIASHSGTGTFEGYSFAVPSNIAKKVVEDIRKYGLVQRGYLGIGALDLSDDSAVKQYNLQNKTNYKSQEGVLITEIQNDGGAKDAGLKKGDIIKQIDGTNVKNFPTLSGIIGEKRPGDQVKVTVLRDESYKSFNVRIKDAKGGTSVKTKNDLSVAEKLGAEFQELSDDQKVNYGLESGMVVTRIDSNGKLKLAGVGEGYILMEVNDKPVNSEKDIEKILKNYKGTVSVRYVDPYGRIYRRGFKME</sequence>
<dbReference type="Gene3D" id="2.40.10.120">
    <property type="match status" value="1"/>
</dbReference>
<evidence type="ECO:0000256" key="8">
    <source>
        <dbReference type="PIRSR" id="PIRSR611782-2"/>
    </source>
</evidence>
<dbReference type="FunFam" id="2.40.10.10:FF:000001">
    <property type="entry name" value="Periplasmic serine protease DegS"/>
    <property type="match status" value="1"/>
</dbReference>
<dbReference type="PANTHER" id="PTHR22939:SF129">
    <property type="entry name" value="SERINE PROTEASE HTRA2, MITOCHONDRIAL"/>
    <property type="match status" value="1"/>
</dbReference>
<dbReference type="InterPro" id="IPR001940">
    <property type="entry name" value="Peptidase_S1C"/>
</dbReference>
<feature type="domain" description="PDZ" evidence="10">
    <location>
        <begin position="311"/>
        <end position="401"/>
    </location>
</feature>
<dbReference type="SMART" id="SM00228">
    <property type="entry name" value="PDZ"/>
    <property type="match status" value="2"/>
</dbReference>
<dbReference type="Pfam" id="PF13180">
    <property type="entry name" value="PDZ_2"/>
    <property type="match status" value="1"/>
</dbReference>
<dbReference type="InterPro" id="IPR011782">
    <property type="entry name" value="Pept_S1C_Do"/>
</dbReference>
<dbReference type="PRINTS" id="PR00834">
    <property type="entry name" value="PROTEASES2C"/>
</dbReference>
<organism evidence="11 12">
    <name type="scientific">Apibacter mensalis</name>
    <dbReference type="NCBI Taxonomy" id="1586267"/>
    <lineage>
        <taxon>Bacteria</taxon>
        <taxon>Pseudomonadati</taxon>
        <taxon>Bacteroidota</taxon>
        <taxon>Flavobacteriia</taxon>
        <taxon>Flavobacteriales</taxon>
        <taxon>Weeksellaceae</taxon>
        <taxon>Apibacter</taxon>
    </lineage>
</organism>